<dbReference type="EMBL" id="MN740082">
    <property type="protein sequence ID" value="QHT87111.1"/>
    <property type="molecule type" value="Genomic_DNA"/>
</dbReference>
<dbReference type="Pfam" id="PF19064">
    <property type="entry name" value="DUF5760"/>
    <property type="match status" value="1"/>
</dbReference>
<dbReference type="AlphaFoldDB" id="A0A6C0I278"/>
<name>A0A6C0I278_9ZZZZ</name>
<evidence type="ECO:0000313" key="1">
    <source>
        <dbReference type="EMBL" id="QHT87111.1"/>
    </source>
</evidence>
<reference evidence="1" key="1">
    <citation type="journal article" date="2020" name="Nature">
        <title>Giant virus diversity and host interactions through global metagenomics.</title>
        <authorList>
            <person name="Schulz F."/>
            <person name="Roux S."/>
            <person name="Paez-Espino D."/>
            <person name="Jungbluth S."/>
            <person name="Walsh D.A."/>
            <person name="Denef V.J."/>
            <person name="McMahon K.D."/>
            <person name="Konstantinidis K.T."/>
            <person name="Eloe-Fadrosh E.A."/>
            <person name="Kyrpides N.C."/>
            <person name="Woyke T."/>
        </authorList>
    </citation>
    <scope>NUCLEOTIDE SEQUENCE</scope>
    <source>
        <strain evidence="1">GVMAG-M-3300023184-18</strain>
    </source>
</reference>
<protein>
    <submittedName>
        <fullName evidence="1">Uncharacterized protein</fullName>
    </submittedName>
</protein>
<accession>A0A6C0I278</accession>
<organism evidence="1">
    <name type="scientific">viral metagenome</name>
    <dbReference type="NCBI Taxonomy" id="1070528"/>
    <lineage>
        <taxon>unclassified sequences</taxon>
        <taxon>metagenomes</taxon>
        <taxon>organismal metagenomes</taxon>
    </lineage>
</organism>
<proteinExistence type="predicted"/>
<dbReference type="InterPro" id="IPR043918">
    <property type="entry name" value="DUF5760"/>
</dbReference>
<sequence length="145" mass="16750">MNTFGKNTTATATATTTTTAVTTMTANANMISAFDKQIQKWIELDNRLKKIYNEIKITREMKNDLEASIMETVNNKKLLNTTLSTTDGRLRFIETKTSNPISLTFIEKCLHEIIPNSSQVQHILRYIKEKREIKINSEIKRYYNN</sequence>